<protein>
    <submittedName>
        <fullName evidence="3">Uncharacterized protein</fullName>
    </submittedName>
</protein>
<keyword evidence="2" id="KW-1133">Transmembrane helix</keyword>
<reference evidence="3 4" key="1">
    <citation type="journal article" date="2018" name="Genome Res.">
        <title>The genomic architecture and molecular evolution of ant odorant receptors.</title>
        <authorList>
            <person name="McKenzie S.K."/>
            <person name="Kronauer D.J.C."/>
        </authorList>
    </citation>
    <scope>NUCLEOTIDE SEQUENCE [LARGE SCALE GENOMIC DNA]</scope>
    <source>
        <strain evidence="3">Clonal line C1</strain>
    </source>
</reference>
<dbReference type="EMBL" id="QOIP01000002">
    <property type="protein sequence ID" value="RLU26195.1"/>
    <property type="molecule type" value="Genomic_DNA"/>
</dbReference>
<sequence>MTRKRPARKRKRERKRVHRESISTLVWPNSLNCRERILVKCIYQIHKRPMCARYLSLMITRTIMKSAIMRLLLLLLFYDHVASLIIPEELPTILSLIYSNIPPIKKGTDSRLGVGFRLGEHADFQILIELGPQTETDPVGVSGDSKRRRDAMLTAAMKGELGPLAQAVARYQVENRIHKEMNKLKVMQEKLKDVQVENKPKDSDTVSSNWLTKWKEEMSQSPKDNVPLDSVQSKDDKVIQQRIGRPVKVKPIVQTDKLDELTKLYKLQNVNNTENLA</sequence>
<evidence type="ECO:0000313" key="3">
    <source>
        <dbReference type="EMBL" id="RLU26195.1"/>
    </source>
</evidence>
<dbReference type="AlphaFoldDB" id="A0A3L8E1C9"/>
<evidence type="ECO:0000256" key="2">
    <source>
        <dbReference type="SAM" id="Phobius"/>
    </source>
</evidence>
<name>A0A3L8E1C9_OOCBI</name>
<keyword evidence="2" id="KW-0472">Membrane</keyword>
<gene>
    <name evidence="3" type="ORF">DMN91_002361</name>
</gene>
<proteinExistence type="predicted"/>
<dbReference type="Proteomes" id="UP000279307">
    <property type="component" value="Chromosome 2"/>
</dbReference>
<accession>A0A3L8E1C9</accession>
<keyword evidence="2" id="KW-0812">Transmembrane</keyword>
<feature type="region of interest" description="Disordered" evidence="1">
    <location>
        <begin position="216"/>
        <end position="237"/>
    </location>
</feature>
<feature type="transmembrane region" description="Helical" evidence="2">
    <location>
        <begin position="67"/>
        <end position="86"/>
    </location>
</feature>
<organism evidence="3 4">
    <name type="scientific">Ooceraea biroi</name>
    <name type="common">Clonal raider ant</name>
    <name type="synonym">Cerapachys biroi</name>
    <dbReference type="NCBI Taxonomy" id="2015173"/>
    <lineage>
        <taxon>Eukaryota</taxon>
        <taxon>Metazoa</taxon>
        <taxon>Ecdysozoa</taxon>
        <taxon>Arthropoda</taxon>
        <taxon>Hexapoda</taxon>
        <taxon>Insecta</taxon>
        <taxon>Pterygota</taxon>
        <taxon>Neoptera</taxon>
        <taxon>Endopterygota</taxon>
        <taxon>Hymenoptera</taxon>
        <taxon>Apocrita</taxon>
        <taxon>Aculeata</taxon>
        <taxon>Formicoidea</taxon>
        <taxon>Formicidae</taxon>
        <taxon>Dorylinae</taxon>
        <taxon>Ooceraea</taxon>
    </lineage>
</organism>
<comment type="caution">
    <text evidence="3">The sequence shown here is derived from an EMBL/GenBank/DDBJ whole genome shotgun (WGS) entry which is preliminary data.</text>
</comment>
<evidence type="ECO:0000256" key="1">
    <source>
        <dbReference type="SAM" id="MobiDB-lite"/>
    </source>
</evidence>
<evidence type="ECO:0000313" key="4">
    <source>
        <dbReference type="Proteomes" id="UP000279307"/>
    </source>
</evidence>
<dbReference type="OrthoDB" id="8188574at2759"/>